<dbReference type="OrthoDB" id="5371646at2759"/>
<dbReference type="AlphaFoldDB" id="A0A6A5UUV4"/>
<protein>
    <submittedName>
        <fullName evidence="2">Uncharacterized protein</fullName>
    </submittedName>
</protein>
<feature type="non-terminal residue" evidence="2">
    <location>
        <position position="1"/>
    </location>
</feature>
<evidence type="ECO:0000256" key="1">
    <source>
        <dbReference type="SAM" id="MobiDB-lite"/>
    </source>
</evidence>
<accession>A0A6A5UUV4</accession>
<proteinExistence type="predicted"/>
<evidence type="ECO:0000313" key="3">
    <source>
        <dbReference type="Proteomes" id="UP000800036"/>
    </source>
</evidence>
<feature type="region of interest" description="Disordered" evidence="1">
    <location>
        <begin position="34"/>
        <end position="97"/>
    </location>
</feature>
<dbReference type="Proteomes" id="UP000800036">
    <property type="component" value="Unassembled WGS sequence"/>
</dbReference>
<organism evidence="2 3">
    <name type="scientific">Bimuria novae-zelandiae CBS 107.79</name>
    <dbReference type="NCBI Taxonomy" id="1447943"/>
    <lineage>
        <taxon>Eukaryota</taxon>
        <taxon>Fungi</taxon>
        <taxon>Dikarya</taxon>
        <taxon>Ascomycota</taxon>
        <taxon>Pezizomycotina</taxon>
        <taxon>Dothideomycetes</taxon>
        <taxon>Pleosporomycetidae</taxon>
        <taxon>Pleosporales</taxon>
        <taxon>Massarineae</taxon>
        <taxon>Didymosphaeriaceae</taxon>
        <taxon>Bimuria</taxon>
    </lineage>
</organism>
<sequence>QNAPRPIGRSEIACERMFGRLKTAYKAEIEALKAGQAFDGEATPKATPKKKGAKAEGTPKRKGNGDEDADGSPTKRGKKVGVGAIKTEIKDEPENEI</sequence>
<reference evidence="2" key="1">
    <citation type="journal article" date="2020" name="Stud. Mycol.">
        <title>101 Dothideomycetes genomes: a test case for predicting lifestyles and emergence of pathogens.</title>
        <authorList>
            <person name="Haridas S."/>
            <person name="Albert R."/>
            <person name="Binder M."/>
            <person name="Bloem J."/>
            <person name="Labutti K."/>
            <person name="Salamov A."/>
            <person name="Andreopoulos B."/>
            <person name="Baker S."/>
            <person name="Barry K."/>
            <person name="Bills G."/>
            <person name="Bluhm B."/>
            <person name="Cannon C."/>
            <person name="Castanera R."/>
            <person name="Culley D."/>
            <person name="Daum C."/>
            <person name="Ezra D."/>
            <person name="Gonzalez J."/>
            <person name="Henrissat B."/>
            <person name="Kuo A."/>
            <person name="Liang C."/>
            <person name="Lipzen A."/>
            <person name="Lutzoni F."/>
            <person name="Magnuson J."/>
            <person name="Mondo S."/>
            <person name="Nolan M."/>
            <person name="Ohm R."/>
            <person name="Pangilinan J."/>
            <person name="Park H.-J."/>
            <person name="Ramirez L."/>
            <person name="Alfaro M."/>
            <person name="Sun H."/>
            <person name="Tritt A."/>
            <person name="Yoshinaga Y."/>
            <person name="Zwiers L.-H."/>
            <person name="Turgeon B."/>
            <person name="Goodwin S."/>
            <person name="Spatafora J."/>
            <person name="Crous P."/>
            <person name="Grigoriev I."/>
        </authorList>
    </citation>
    <scope>NUCLEOTIDE SEQUENCE</scope>
    <source>
        <strain evidence="2">CBS 107.79</strain>
    </source>
</reference>
<feature type="compositionally biased region" description="Basic and acidic residues" evidence="1">
    <location>
        <begin position="53"/>
        <end position="65"/>
    </location>
</feature>
<feature type="compositionally biased region" description="Basic and acidic residues" evidence="1">
    <location>
        <begin position="87"/>
        <end position="97"/>
    </location>
</feature>
<keyword evidence="3" id="KW-1185">Reference proteome</keyword>
<dbReference type="EMBL" id="ML976731">
    <property type="protein sequence ID" value="KAF1967542.1"/>
    <property type="molecule type" value="Genomic_DNA"/>
</dbReference>
<evidence type="ECO:0000313" key="2">
    <source>
        <dbReference type="EMBL" id="KAF1967542.1"/>
    </source>
</evidence>
<gene>
    <name evidence="2" type="ORF">BU23DRAFT_483204</name>
</gene>
<name>A0A6A5UUV4_9PLEO</name>